<dbReference type="AlphaFoldDB" id="A0A0N4VAN1"/>
<reference evidence="7" key="1">
    <citation type="submission" date="2017-02" db="UniProtKB">
        <authorList>
            <consortium name="WormBaseParasite"/>
        </authorList>
    </citation>
    <scope>IDENTIFICATION</scope>
</reference>
<name>A0A0N4VAN1_ENTVE</name>
<evidence type="ECO:0000313" key="7">
    <source>
        <dbReference type="WBParaSite" id="EVEC_0000754601-mRNA-1"/>
    </source>
</evidence>
<evidence type="ECO:0000313" key="5">
    <source>
        <dbReference type="EMBL" id="VDD92297.1"/>
    </source>
</evidence>
<dbReference type="PANTHER" id="PTHR13976">
    <property type="entry name" value="HETEROGENEOUS NUCLEAR RIBONUCLEOPROTEIN-RELATED"/>
    <property type="match status" value="1"/>
</dbReference>
<dbReference type="InterPro" id="IPR050666">
    <property type="entry name" value="ESRP"/>
</dbReference>
<evidence type="ECO:0000256" key="1">
    <source>
        <dbReference type="ARBA" id="ARBA00022737"/>
    </source>
</evidence>
<keyword evidence="1" id="KW-0677">Repeat</keyword>
<dbReference type="InterPro" id="IPR035979">
    <property type="entry name" value="RBD_domain_sf"/>
</dbReference>
<dbReference type="Gene3D" id="3.30.70.330">
    <property type="match status" value="1"/>
</dbReference>
<evidence type="ECO:0000259" key="4">
    <source>
        <dbReference type="PROSITE" id="PS50102"/>
    </source>
</evidence>
<dbReference type="InterPro" id="IPR012677">
    <property type="entry name" value="Nucleotide-bd_a/b_plait_sf"/>
</dbReference>
<dbReference type="CDD" id="cd12510">
    <property type="entry name" value="RRM1_RBM12_like"/>
    <property type="match status" value="1"/>
</dbReference>
<reference evidence="5 6" key="2">
    <citation type="submission" date="2018-10" db="EMBL/GenBank/DDBJ databases">
        <authorList>
            <consortium name="Pathogen Informatics"/>
        </authorList>
    </citation>
    <scope>NUCLEOTIDE SEQUENCE [LARGE SCALE GENOMIC DNA]</scope>
</reference>
<evidence type="ECO:0000256" key="3">
    <source>
        <dbReference type="PROSITE-ProRule" id="PRU00176"/>
    </source>
</evidence>
<keyword evidence="2 3" id="KW-0694">RNA-binding</keyword>
<dbReference type="EMBL" id="UXUI01008755">
    <property type="protein sequence ID" value="VDD92297.1"/>
    <property type="molecule type" value="Genomic_DNA"/>
</dbReference>
<dbReference type="PROSITE" id="PS50102">
    <property type="entry name" value="RRM"/>
    <property type="match status" value="1"/>
</dbReference>
<evidence type="ECO:0000256" key="2">
    <source>
        <dbReference type="ARBA" id="ARBA00022884"/>
    </source>
</evidence>
<protein>
    <submittedName>
        <fullName evidence="7">RRM domain-containing protein</fullName>
    </submittedName>
</protein>
<sequence length="179" mass="19689">MSWIIRLQHLPLSANAADIRAFFAGLRIPDGAVHIVGGVEGDAFIGFATDEDARQAMTYDQRRIHDQRVRLLLSSRVEMETVIAKARAGELGAVGQDNVHLSPKIEDSQPLLARQITSASSDYIQHGPQRQQLQTSVDVYGLRSISRTSGAAEGNRVSSYHQQDFNRGVSNCAIFTGWN</sequence>
<evidence type="ECO:0000313" key="6">
    <source>
        <dbReference type="Proteomes" id="UP000274131"/>
    </source>
</evidence>
<keyword evidence="6" id="KW-1185">Reference proteome</keyword>
<organism evidence="7">
    <name type="scientific">Enterobius vermicularis</name>
    <name type="common">Human pinworm</name>
    <dbReference type="NCBI Taxonomy" id="51028"/>
    <lineage>
        <taxon>Eukaryota</taxon>
        <taxon>Metazoa</taxon>
        <taxon>Ecdysozoa</taxon>
        <taxon>Nematoda</taxon>
        <taxon>Chromadorea</taxon>
        <taxon>Rhabditida</taxon>
        <taxon>Spirurina</taxon>
        <taxon>Oxyuridomorpha</taxon>
        <taxon>Oxyuroidea</taxon>
        <taxon>Oxyuridae</taxon>
        <taxon>Enterobius</taxon>
    </lineage>
</organism>
<dbReference type="Proteomes" id="UP000274131">
    <property type="component" value="Unassembled WGS sequence"/>
</dbReference>
<dbReference type="GO" id="GO:0003723">
    <property type="term" value="F:RNA binding"/>
    <property type="evidence" value="ECO:0007669"/>
    <property type="project" value="UniProtKB-UniRule"/>
</dbReference>
<dbReference type="SUPFAM" id="SSF54928">
    <property type="entry name" value="RNA-binding domain, RBD"/>
    <property type="match status" value="1"/>
</dbReference>
<proteinExistence type="predicted"/>
<accession>A0A0N4VAN1</accession>
<gene>
    <name evidence="5" type="ORF">EVEC_LOCUS7048</name>
</gene>
<feature type="domain" description="RRM" evidence="4">
    <location>
        <begin position="3"/>
        <end position="76"/>
    </location>
</feature>
<dbReference type="InterPro" id="IPR000504">
    <property type="entry name" value="RRM_dom"/>
</dbReference>
<dbReference type="STRING" id="51028.A0A0N4VAN1"/>
<dbReference type="OrthoDB" id="2588702at2759"/>
<dbReference type="WBParaSite" id="EVEC_0000754601-mRNA-1">
    <property type="protein sequence ID" value="EVEC_0000754601-mRNA-1"/>
    <property type="gene ID" value="EVEC_0000754601"/>
</dbReference>